<dbReference type="PANTHER" id="PTHR47637">
    <property type="entry name" value="CHAPERONE SURA"/>
    <property type="match status" value="1"/>
</dbReference>
<protein>
    <recommendedName>
        <fullName evidence="7">Chaperone SurA</fullName>
    </recommendedName>
    <alternativeName>
        <fullName evidence="7">Peptidyl-prolyl cis-trans isomerase SurA</fullName>
        <shortName evidence="7">PPIase SurA</shortName>
        <ecNumber evidence="7">5.2.1.8</ecNumber>
    </alternativeName>
    <alternativeName>
        <fullName evidence="7">Rotamase SurA</fullName>
    </alternativeName>
</protein>
<name>A0A143WTY2_9ENTR</name>
<dbReference type="NCBIfam" id="NF008038">
    <property type="entry name" value="PRK10770.1"/>
    <property type="match status" value="1"/>
</dbReference>
<keyword evidence="1 7" id="KW-0732">Signal</keyword>
<evidence type="ECO:0000256" key="2">
    <source>
        <dbReference type="ARBA" id="ARBA00022737"/>
    </source>
</evidence>
<dbReference type="EMBL" id="LN999835">
    <property type="protein sequence ID" value="CUX97321.1"/>
    <property type="molecule type" value="Genomic_DNA"/>
</dbReference>
<dbReference type="KEGG" id="hed:TPER_HE00405"/>
<evidence type="ECO:0000256" key="1">
    <source>
        <dbReference type="ARBA" id="ARBA00022729"/>
    </source>
</evidence>
<dbReference type="PROSITE" id="PS50198">
    <property type="entry name" value="PPIC_PPIASE_2"/>
    <property type="match status" value="2"/>
</dbReference>
<feature type="domain" description="PpiC" evidence="8">
    <location>
        <begin position="285"/>
        <end position="385"/>
    </location>
</feature>
<dbReference type="GO" id="GO:0050821">
    <property type="term" value="P:protein stabilization"/>
    <property type="evidence" value="ECO:0007669"/>
    <property type="project" value="InterPro"/>
</dbReference>
<accession>A0A143WTY2</accession>
<dbReference type="InterPro" id="IPR015391">
    <property type="entry name" value="SurA_N"/>
</dbReference>
<feature type="chain" id="PRO_5008999983" description="Chaperone SurA" evidence="7">
    <location>
        <begin position="25"/>
        <end position="434"/>
    </location>
</feature>
<gene>
    <name evidence="7 9" type="primary">surA</name>
    <name evidence="9" type="ORF">TPER_HE00405</name>
</gene>
<keyword evidence="3 7" id="KW-0574">Periplasm</keyword>
<comment type="catalytic activity">
    <reaction evidence="7">
        <text>[protein]-peptidylproline (omega=180) = [protein]-peptidylproline (omega=0)</text>
        <dbReference type="Rhea" id="RHEA:16237"/>
        <dbReference type="Rhea" id="RHEA-COMP:10747"/>
        <dbReference type="Rhea" id="RHEA-COMP:10748"/>
        <dbReference type="ChEBI" id="CHEBI:83833"/>
        <dbReference type="ChEBI" id="CHEBI:83834"/>
        <dbReference type="EC" id="5.2.1.8"/>
    </reaction>
</comment>
<evidence type="ECO:0000256" key="3">
    <source>
        <dbReference type="ARBA" id="ARBA00022764"/>
    </source>
</evidence>
<dbReference type="GO" id="GO:0030288">
    <property type="term" value="C:outer membrane-bounded periplasmic space"/>
    <property type="evidence" value="ECO:0007669"/>
    <property type="project" value="InterPro"/>
</dbReference>
<dbReference type="Pfam" id="PF09312">
    <property type="entry name" value="SurA_N"/>
    <property type="match status" value="1"/>
</dbReference>
<evidence type="ECO:0000313" key="9">
    <source>
        <dbReference type="EMBL" id="CUX97321.1"/>
    </source>
</evidence>
<dbReference type="InterPro" id="IPR046357">
    <property type="entry name" value="PPIase_dom_sf"/>
</dbReference>
<keyword evidence="5 7" id="KW-0143">Chaperone</keyword>
<evidence type="ECO:0000256" key="6">
    <source>
        <dbReference type="ARBA" id="ARBA00023235"/>
    </source>
</evidence>
<comment type="subcellular location">
    <subcellularLocation>
        <location evidence="7">Periplasm</location>
    </subcellularLocation>
    <text evidence="7">Is capable of associating with the outer membrane.</text>
</comment>
<dbReference type="STRING" id="1778263.TPER_HE00405"/>
<dbReference type="InterPro" id="IPR027304">
    <property type="entry name" value="Trigger_fact/SurA_dom_sf"/>
</dbReference>
<keyword evidence="6 7" id="KW-0413">Isomerase</keyword>
<dbReference type="Pfam" id="PF13616">
    <property type="entry name" value="Rotamase_3"/>
    <property type="match status" value="1"/>
</dbReference>
<dbReference type="AlphaFoldDB" id="A0A143WTY2"/>
<dbReference type="PATRIC" id="fig|1778263.3.peg.402"/>
<feature type="domain" description="PpiC" evidence="8">
    <location>
        <begin position="174"/>
        <end position="275"/>
    </location>
</feature>
<dbReference type="Gene3D" id="1.10.4030.10">
    <property type="entry name" value="Porin chaperone SurA, peptide-binding domain"/>
    <property type="match status" value="1"/>
</dbReference>
<dbReference type="GO" id="GO:0003755">
    <property type="term" value="F:peptidyl-prolyl cis-trans isomerase activity"/>
    <property type="evidence" value="ECO:0007669"/>
    <property type="project" value="UniProtKB-UniRule"/>
</dbReference>
<dbReference type="InterPro" id="IPR023034">
    <property type="entry name" value="PPIase_SurA"/>
</dbReference>
<sequence precursor="true">MVKIMKNWRKFVLSLTLLIKGAFATPQVVDKIAVIVDNEVILESDVQNILNTMKHSLKEANNQNEEDTLRHQILDRLIMDKIILQLAQRANTTISDKQLDQTISNIAANSHMTLGQLRSNLAYDGVDYNTYRAQIRKKILLAEVSNSEMRRRINILPYEVEYLANKIAVQTSNSAKFNLSYILIPLPNNHIQDQLDQAEALANALVKQSKSSAEFGQLTIIYSNTSHALKSGHMSWNKLEELPSPVSVRLQKAHKGSIIGPIRSGLGFYIIKVNDIRGITQKVTVTEVHARHILLHTSEVVTDQQASAKLDDIAQQIKSSRLTFSNTAKQLSEDPDSANKGGDLGWRSFDTFAPELRNALLHLKKGEISSSIRSYYGWHLIQLLDTRQVDRTDAAQQDRAYRLLFNRKFDDEMQKWTQEHRTATYVKIINNHAQ</sequence>
<dbReference type="InterPro" id="IPR050280">
    <property type="entry name" value="OMP_Chaperone_SurA"/>
</dbReference>
<evidence type="ECO:0000256" key="7">
    <source>
        <dbReference type="HAMAP-Rule" id="MF_01183"/>
    </source>
</evidence>
<dbReference type="PANTHER" id="PTHR47637:SF1">
    <property type="entry name" value="CHAPERONE SURA"/>
    <property type="match status" value="1"/>
</dbReference>
<dbReference type="GO" id="GO:0042277">
    <property type="term" value="F:peptide binding"/>
    <property type="evidence" value="ECO:0007669"/>
    <property type="project" value="InterPro"/>
</dbReference>
<evidence type="ECO:0000256" key="4">
    <source>
        <dbReference type="ARBA" id="ARBA00023110"/>
    </source>
</evidence>
<dbReference type="GO" id="GO:0006457">
    <property type="term" value="P:protein folding"/>
    <property type="evidence" value="ECO:0007669"/>
    <property type="project" value="UniProtKB-UniRule"/>
</dbReference>
<dbReference type="HAMAP" id="MF_01183">
    <property type="entry name" value="Chaperone_SurA"/>
    <property type="match status" value="1"/>
</dbReference>
<dbReference type="GO" id="GO:0043165">
    <property type="term" value="P:Gram-negative-bacterium-type cell outer membrane assembly"/>
    <property type="evidence" value="ECO:0007669"/>
    <property type="project" value="InterPro"/>
</dbReference>
<evidence type="ECO:0000256" key="5">
    <source>
        <dbReference type="ARBA" id="ARBA00023186"/>
    </source>
</evidence>
<evidence type="ECO:0000313" key="10">
    <source>
        <dbReference type="Proteomes" id="UP000095477"/>
    </source>
</evidence>
<dbReference type="Pfam" id="PF00639">
    <property type="entry name" value="Rotamase"/>
    <property type="match status" value="1"/>
</dbReference>
<dbReference type="EC" id="5.2.1.8" evidence="7"/>
<feature type="signal peptide" evidence="7">
    <location>
        <begin position="1"/>
        <end position="24"/>
    </location>
</feature>
<dbReference type="GO" id="GO:0051082">
    <property type="term" value="F:unfolded protein binding"/>
    <property type="evidence" value="ECO:0007669"/>
    <property type="project" value="UniProtKB-UniRule"/>
</dbReference>
<evidence type="ECO:0000259" key="8">
    <source>
        <dbReference type="PROSITE" id="PS50198"/>
    </source>
</evidence>
<comment type="function">
    <text evidence="7">Chaperone involved in the correct folding and assembly of outer membrane proteins. Recognizes specific patterns of aromatic residues and the orientation of their side chains, which are found more frequently in integral outer membrane proteins. May act in both early periplasmic and late outer membrane-associated steps of protein maturation.</text>
</comment>
<dbReference type="Proteomes" id="UP000095477">
    <property type="component" value="Chromosome I"/>
</dbReference>
<reference evidence="10" key="1">
    <citation type="submission" date="2016-01" db="EMBL/GenBank/DDBJ databases">
        <authorList>
            <person name="Husnik F."/>
        </authorList>
    </citation>
    <scope>NUCLEOTIDE SEQUENCE [LARGE SCALE GENOMIC DNA]</scope>
</reference>
<keyword evidence="2 7" id="KW-0677">Repeat</keyword>
<comment type="domain">
    <text evidence="7">The PPIase activity resides only in the second parvulin domain. The N-terminal region and the C-terminal tail are necessary and sufficient for the chaperone activity of SurA. The PPIase activity is dispensable for SurA to function as a chaperone. The N-terminal region and the C-terminal tail are also required for porin recognition.</text>
</comment>
<organism evidence="9 10">
    <name type="scientific">Candidatus Hoaglandella endobia</name>
    <dbReference type="NCBI Taxonomy" id="1778263"/>
    <lineage>
        <taxon>Bacteria</taxon>
        <taxon>Pseudomonadati</taxon>
        <taxon>Pseudomonadota</taxon>
        <taxon>Gammaproteobacteria</taxon>
        <taxon>Enterobacterales</taxon>
        <taxon>Enterobacteriaceae</taxon>
        <taxon>Candidatus Hoaglandella</taxon>
    </lineage>
</organism>
<dbReference type="Gene3D" id="3.10.50.40">
    <property type="match status" value="2"/>
</dbReference>
<keyword evidence="4 7" id="KW-0697">Rotamase</keyword>
<proteinExistence type="inferred from homology"/>
<dbReference type="InterPro" id="IPR000297">
    <property type="entry name" value="PPIase_PpiC"/>
</dbReference>
<dbReference type="SUPFAM" id="SSF54534">
    <property type="entry name" value="FKBP-like"/>
    <property type="match status" value="2"/>
</dbReference>
<dbReference type="SUPFAM" id="SSF109998">
    <property type="entry name" value="Triger factor/SurA peptide-binding domain-like"/>
    <property type="match status" value="1"/>
</dbReference>
<keyword evidence="10" id="KW-1185">Reference proteome</keyword>